<dbReference type="SUPFAM" id="SSF51735">
    <property type="entry name" value="NAD(P)-binding Rossmann-fold domains"/>
    <property type="match status" value="1"/>
</dbReference>
<dbReference type="Gene3D" id="3.40.50.720">
    <property type="entry name" value="NAD(P)-binding Rossmann-like Domain"/>
    <property type="match status" value="1"/>
</dbReference>
<dbReference type="Pfam" id="PF01370">
    <property type="entry name" value="Epimerase"/>
    <property type="match status" value="1"/>
</dbReference>
<proteinExistence type="inferred from homology"/>
<sequence length="283" mass="31748">MLHSKVLITGGAGFTGSFLKRYLESKGLKCFNLSSNILNLEELKNEIKLLDPDYVVHLAAVSFSNFDDLSKYYNVNVVGTVNLLEAIKLLPSNKYKRIILASSAAVYGNHSSGVLSEDMTPYPVNHYGCSKLSMEHIAQTYSDFMNILVVRPFNYVGPGQNGIFLIPKIIDAYKRDSSLELGNLDVSREFNDIRDVCDAYFKLLNSDFSSGEIVNICSGRLVSLEDIIKLTNEIFNTDKEVAVNPLFVRENEIKSLCGDPSKLQSIAKMEWRYDIRDTLLSMV</sequence>
<evidence type="ECO:0000313" key="5">
    <source>
        <dbReference type="Proteomes" id="UP001597059"/>
    </source>
</evidence>
<accession>A0ABW4B102</accession>
<dbReference type="PANTHER" id="PTHR43000">
    <property type="entry name" value="DTDP-D-GLUCOSE 4,6-DEHYDRATASE-RELATED"/>
    <property type="match status" value="1"/>
</dbReference>
<comment type="pathway">
    <text evidence="1">Bacterial outer membrane biogenesis; LPS O-antigen biosynthesis.</text>
</comment>
<evidence type="ECO:0000256" key="2">
    <source>
        <dbReference type="ARBA" id="ARBA00007637"/>
    </source>
</evidence>
<keyword evidence="5" id="KW-1185">Reference proteome</keyword>
<evidence type="ECO:0000256" key="1">
    <source>
        <dbReference type="ARBA" id="ARBA00005125"/>
    </source>
</evidence>
<dbReference type="EMBL" id="JBHTMN010000010">
    <property type="protein sequence ID" value="MFD1383504.1"/>
    <property type="molecule type" value="Genomic_DNA"/>
</dbReference>
<comment type="similarity">
    <text evidence="2">Belongs to the NAD(P)-dependent epimerase/dehydratase family.</text>
</comment>
<evidence type="ECO:0000259" key="3">
    <source>
        <dbReference type="Pfam" id="PF01370"/>
    </source>
</evidence>
<name>A0ABW4B102_9GAMM</name>
<comment type="caution">
    <text evidence="4">The sequence shown here is derived from an EMBL/GenBank/DDBJ whole genome shotgun (WGS) entry which is preliminary data.</text>
</comment>
<reference evidence="5" key="1">
    <citation type="journal article" date="2019" name="Int. J. Syst. Evol. Microbiol.">
        <title>The Global Catalogue of Microorganisms (GCM) 10K type strain sequencing project: providing services to taxonomists for standard genome sequencing and annotation.</title>
        <authorList>
            <consortium name="The Broad Institute Genomics Platform"/>
            <consortium name="The Broad Institute Genome Sequencing Center for Infectious Disease"/>
            <person name="Wu L."/>
            <person name="Ma J."/>
        </authorList>
    </citation>
    <scope>NUCLEOTIDE SEQUENCE [LARGE SCALE GENOMIC DNA]</scope>
    <source>
        <strain evidence="5">JCM 30774</strain>
    </source>
</reference>
<evidence type="ECO:0000313" key="4">
    <source>
        <dbReference type="EMBL" id="MFD1383504.1"/>
    </source>
</evidence>
<protein>
    <submittedName>
        <fullName evidence="4">NAD-dependent epimerase/dehydratase family protein</fullName>
    </submittedName>
</protein>
<gene>
    <name evidence="4" type="ORF">ACFQ45_09010</name>
</gene>
<dbReference type="Gene3D" id="3.90.25.10">
    <property type="entry name" value="UDP-galactose 4-epimerase, domain 1"/>
    <property type="match status" value="1"/>
</dbReference>
<dbReference type="InterPro" id="IPR036291">
    <property type="entry name" value="NAD(P)-bd_dom_sf"/>
</dbReference>
<dbReference type="InterPro" id="IPR001509">
    <property type="entry name" value="Epimerase_deHydtase"/>
</dbReference>
<dbReference type="Proteomes" id="UP001597059">
    <property type="component" value="Unassembled WGS sequence"/>
</dbReference>
<dbReference type="RefSeq" id="WP_377366842.1">
    <property type="nucleotide sequence ID" value="NZ_JBHTMN010000010.1"/>
</dbReference>
<organism evidence="4 5">
    <name type="scientific">Rhodanobacter aciditrophus</name>
    <dbReference type="NCBI Taxonomy" id="1623218"/>
    <lineage>
        <taxon>Bacteria</taxon>
        <taxon>Pseudomonadati</taxon>
        <taxon>Pseudomonadota</taxon>
        <taxon>Gammaproteobacteria</taxon>
        <taxon>Lysobacterales</taxon>
        <taxon>Rhodanobacteraceae</taxon>
        <taxon>Rhodanobacter</taxon>
    </lineage>
</organism>
<feature type="domain" description="NAD-dependent epimerase/dehydratase" evidence="3">
    <location>
        <begin position="6"/>
        <end position="217"/>
    </location>
</feature>